<sequence length="141" mass="15397">MLLLSLLSVWASTIHCLVLRLAHTPNTIPRFVPNPRHHALIHFVPLLPASSPLRPISSRPALITFLIMQTESSRPTSFTHHTPSGSPSVIPHSTTVHHTPSGPPSVIPHITTTAPHALTRPPYSTYSNKTRPATRSLISNV</sequence>
<reference evidence="3 4" key="1">
    <citation type="submission" date="2019-05" db="EMBL/GenBank/DDBJ databases">
        <title>Another draft genome of Portunus trituberculatus and its Hox gene families provides insights of decapod evolution.</title>
        <authorList>
            <person name="Jeong J.-H."/>
            <person name="Song I."/>
            <person name="Kim S."/>
            <person name="Choi T."/>
            <person name="Kim D."/>
            <person name="Ryu S."/>
            <person name="Kim W."/>
        </authorList>
    </citation>
    <scope>NUCLEOTIDE SEQUENCE [LARGE SCALE GENOMIC DNA]</scope>
    <source>
        <tissue evidence="3">Muscle</tissue>
    </source>
</reference>
<evidence type="ECO:0000313" key="4">
    <source>
        <dbReference type="Proteomes" id="UP000324222"/>
    </source>
</evidence>
<feature type="chain" id="PRO_5022833446" description="Secreted protein" evidence="2">
    <location>
        <begin position="17"/>
        <end position="141"/>
    </location>
</feature>
<dbReference type="EMBL" id="VSRR010009758">
    <property type="protein sequence ID" value="MPC50821.1"/>
    <property type="molecule type" value="Genomic_DNA"/>
</dbReference>
<keyword evidence="4" id="KW-1185">Reference proteome</keyword>
<protein>
    <recommendedName>
        <fullName evidence="5">Secreted protein</fullName>
    </recommendedName>
</protein>
<name>A0A5B7FTP6_PORTR</name>
<feature type="region of interest" description="Disordered" evidence="1">
    <location>
        <begin position="74"/>
        <end position="141"/>
    </location>
</feature>
<organism evidence="3 4">
    <name type="scientific">Portunus trituberculatus</name>
    <name type="common">Swimming crab</name>
    <name type="synonym">Neptunus trituberculatus</name>
    <dbReference type="NCBI Taxonomy" id="210409"/>
    <lineage>
        <taxon>Eukaryota</taxon>
        <taxon>Metazoa</taxon>
        <taxon>Ecdysozoa</taxon>
        <taxon>Arthropoda</taxon>
        <taxon>Crustacea</taxon>
        <taxon>Multicrustacea</taxon>
        <taxon>Malacostraca</taxon>
        <taxon>Eumalacostraca</taxon>
        <taxon>Eucarida</taxon>
        <taxon>Decapoda</taxon>
        <taxon>Pleocyemata</taxon>
        <taxon>Brachyura</taxon>
        <taxon>Eubrachyura</taxon>
        <taxon>Portunoidea</taxon>
        <taxon>Portunidae</taxon>
        <taxon>Portuninae</taxon>
        <taxon>Portunus</taxon>
    </lineage>
</organism>
<comment type="caution">
    <text evidence="3">The sequence shown here is derived from an EMBL/GenBank/DDBJ whole genome shotgun (WGS) entry which is preliminary data.</text>
</comment>
<keyword evidence="2" id="KW-0732">Signal</keyword>
<accession>A0A5B7FTP6</accession>
<evidence type="ECO:0008006" key="5">
    <source>
        <dbReference type="Google" id="ProtNLM"/>
    </source>
</evidence>
<evidence type="ECO:0000256" key="2">
    <source>
        <dbReference type="SAM" id="SignalP"/>
    </source>
</evidence>
<feature type="signal peptide" evidence="2">
    <location>
        <begin position="1"/>
        <end position="16"/>
    </location>
</feature>
<feature type="compositionally biased region" description="Polar residues" evidence="1">
    <location>
        <begin position="74"/>
        <end position="98"/>
    </location>
</feature>
<dbReference type="Proteomes" id="UP000324222">
    <property type="component" value="Unassembled WGS sequence"/>
</dbReference>
<gene>
    <name evidence="3" type="ORF">E2C01_044654</name>
</gene>
<evidence type="ECO:0000313" key="3">
    <source>
        <dbReference type="EMBL" id="MPC50821.1"/>
    </source>
</evidence>
<feature type="compositionally biased region" description="Polar residues" evidence="1">
    <location>
        <begin position="122"/>
        <end position="141"/>
    </location>
</feature>
<evidence type="ECO:0000256" key="1">
    <source>
        <dbReference type="SAM" id="MobiDB-lite"/>
    </source>
</evidence>
<dbReference type="AlphaFoldDB" id="A0A5B7FTP6"/>
<proteinExistence type="predicted"/>